<keyword evidence="5" id="KW-0408">Iron</keyword>
<dbReference type="OrthoDB" id="2184389at2"/>
<evidence type="ECO:0000256" key="3">
    <source>
        <dbReference type="ARBA" id="ARBA00022691"/>
    </source>
</evidence>
<evidence type="ECO:0000259" key="7">
    <source>
        <dbReference type="PROSITE" id="PS51918"/>
    </source>
</evidence>
<protein>
    <submittedName>
        <fullName evidence="8">Arylsulfatase regulator (Fe-S oxidoreductase)</fullName>
    </submittedName>
</protein>
<dbReference type="GO" id="GO:0016491">
    <property type="term" value="F:oxidoreductase activity"/>
    <property type="evidence" value="ECO:0007669"/>
    <property type="project" value="InterPro"/>
</dbReference>
<sequence>MNNIIDNYKFSKYNKLLKVQNKIYLYNFFTGGFASFSPEYEDLVSNCDFISEADLKKLTQVNNSLIEELIYGGFLIDKNVSEFKVLKTLHSLARFKGANTLVLTLLPTLGCNFRCPYCFEQGSNYPTSHMSEEVMDAIVDYIDDNLYENGSLMLSWYGGEPLVALQTIEKLYKKITVLTNKKNITITSSMITNGYFLTKDVVERLLKMDLSHLQVTIDGPREIHNETRILPNGKGTYDRIIDNIKEIDDRVNLSIRVNIQKQNFKYFNLLVEDLIKEDLNKKENIRIYCAPVRDFGTENNTIYSTCFTTNEFAQEEIKMNNILEDNGFIVGDDINPNISVCGAISENAIVIEPDGTLQKCWNVVGDKGESVGNILHSPENLDNNSKEMINLSKWYAWSAYEDDKCKSCPVLPQCMGGCPYYTVNKNIIFEEQEYRCSPNKYNIENKLVRLTGKGGG</sequence>
<comment type="cofactor">
    <cofactor evidence="1">
        <name>[4Fe-4S] cluster</name>
        <dbReference type="ChEBI" id="CHEBI:49883"/>
    </cofactor>
</comment>
<evidence type="ECO:0000256" key="6">
    <source>
        <dbReference type="ARBA" id="ARBA00023014"/>
    </source>
</evidence>
<dbReference type="GO" id="GO:0046872">
    <property type="term" value="F:metal ion binding"/>
    <property type="evidence" value="ECO:0007669"/>
    <property type="project" value="UniProtKB-KW"/>
</dbReference>
<keyword evidence="9" id="KW-1185">Reference proteome</keyword>
<keyword evidence="2" id="KW-0004">4Fe-4S</keyword>
<dbReference type="PANTHER" id="PTHR43787">
    <property type="entry name" value="FEMO COFACTOR BIOSYNTHESIS PROTEIN NIFB-RELATED"/>
    <property type="match status" value="1"/>
</dbReference>
<dbReference type="AlphaFoldDB" id="A0A1X6WNT2"/>
<dbReference type="InterPro" id="IPR013785">
    <property type="entry name" value="Aldolase_TIM"/>
</dbReference>
<dbReference type="Pfam" id="PF04055">
    <property type="entry name" value="Radical_SAM"/>
    <property type="match status" value="1"/>
</dbReference>
<evidence type="ECO:0000256" key="2">
    <source>
        <dbReference type="ARBA" id="ARBA00022485"/>
    </source>
</evidence>
<keyword evidence="4" id="KW-0479">Metal-binding</keyword>
<dbReference type="SFLD" id="SFLDG01067">
    <property type="entry name" value="SPASM/twitch_domain_containing"/>
    <property type="match status" value="1"/>
</dbReference>
<accession>A0A1X6WNT2</accession>
<dbReference type="PANTHER" id="PTHR43787:SF3">
    <property type="entry name" value="ARYLSULFATASE REGULATORY PROTEIN"/>
    <property type="match status" value="1"/>
</dbReference>
<proteinExistence type="predicted"/>
<dbReference type="SFLD" id="SFLDG01386">
    <property type="entry name" value="main_SPASM_domain-containing"/>
    <property type="match status" value="1"/>
</dbReference>
<name>A0A1X6WNT2_9ENTE</name>
<keyword evidence="6" id="KW-0411">Iron-sulfur</keyword>
<dbReference type="Gene3D" id="3.20.20.70">
    <property type="entry name" value="Aldolase class I"/>
    <property type="match status" value="1"/>
</dbReference>
<dbReference type="InterPro" id="IPR007197">
    <property type="entry name" value="rSAM"/>
</dbReference>
<dbReference type="GO" id="GO:0051539">
    <property type="term" value="F:4 iron, 4 sulfur cluster binding"/>
    <property type="evidence" value="ECO:0007669"/>
    <property type="project" value="UniProtKB-KW"/>
</dbReference>
<dbReference type="SUPFAM" id="SSF102114">
    <property type="entry name" value="Radical SAM enzymes"/>
    <property type="match status" value="1"/>
</dbReference>
<dbReference type="SFLD" id="SFLDG01384">
    <property type="entry name" value="thioether_bond_formation_requi"/>
    <property type="match status" value="1"/>
</dbReference>
<dbReference type="RefSeq" id="WP_086951631.1">
    <property type="nucleotide sequence ID" value="NZ_FWFD01000010.1"/>
</dbReference>
<gene>
    <name evidence="8" type="ORF">FM121_07885</name>
</gene>
<feature type="domain" description="Radical SAM core" evidence="7">
    <location>
        <begin position="95"/>
        <end position="332"/>
    </location>
</feature>
<evidence type="ECO:0000256" key="4">
    <source>
        <dbReference type="ARBA" id="ARBA00022723"/>
    </source>
</evidence>
<dbReference type="CDD" id="cd01335">
    <property type="entry name" value="Radical_SAM"/>
    <property type="match status" value="1"/>
</dbReference>
<keyword evidence="3" id="KW-0949">S-adenosyl-L-methionine</keyword>
<dbReference type="PROSITE" id="PS51918">
    <property type="entry name" value="RADICAL_SAM"/>
    <property type="match status" value="1"/>
</dbReference>
<dbReference type="InterPro" id="IPR023885">
    <property type="entry name" value="4Fe4S-binding_SPASM_dom"/>
</dbReference>
<evidence type="ECO:0000313" key="8">
    <source>
        <dbReference type="EMBL" id="SLM85991.1"/>
    </source>
</evidence>
<dbReference type="UniPathway" id="UPA00782"/>
<dbReference type="InterPro" id="IPR058240">
    <property type="entry name" value="rSAM_sf"/>
</dbReference>
<dbReference type="NCBIfam" id="TIGR04085">
    <property type="entry name" value="rSAM_more_4Fe4S"/>
    <property type="match status" value="1"/>
</dbReference>
<dbReference type="Proteomes" id="UP000195918">
    <property type="component" value="Unassembled WGS sequence"/>
</dbReference>
<evidence type="ECO:0000256" key="5">
    <source>
        <dbReference type="ARBA" id="ARBA00023004"/>
    </source>
</evidence>
<evidence type="ECO:0000256" key="1">
    <source>
        <dbReference type="ARBA" id="ARBA00001966"/>
    </source>
</evidence>
<dbReference type="EMBL" id="FWFD01000010">
    <property type="protein sequence ID" value="SLM85991.1"/>
    <property type="molecule type" value="Genomic_DNA"/>
</dbReference>
<evidence type="ECO:0000313" key="9">
    <source>
        <dbReference type="Proteomes" id="UP000195918"/>
    </source>
</evidence>
<dbReference type="SFLD" id="SFLDS00029">
    <property type="entry name" value="Radical_SAM"/>
    <property type="match status" value="1"/>
</dbReference>
<organism evidence="8 9">
    <name type="scientific">Vagococcus fluvialis bH819</name>
    <dbReference type="NCBI Taxonomy" id="1255619"/>
    <lineage>
        <taxon>Bacteria</taxon>
        <taxon>Bacillati</taxon>
        <taxon>Bacillota</taxon>
        <taxon>Bacilli</taxon>
        <taxon>Lactobacillales</taxon>
        <taxon>Enterococcaceae</taxon>
        <taxon>Vagococcus</taxon>
    </lineage>
</organism>
<dbReference type="InterPro" id="IPR023867">
    <property type="entry name" value="Sulphatase_maturase_rSAM"/>
</dbReference>
<reference evidence="9" key="1">
    <citation type="submission" date="2017-02" db="EMBL/GenBank/DDBJ databases">
        <authorList>
            <person name="Dridi B."/>
        </authorList>
    </citation>
    <scope>NUCLEOTIDE SEQUENCE [LARGE SCALE GENOMIC DNA]</scope>
    <source>
        <strain evidence="9">bH819</strain>
    </source>
</reference>